<keyword evidence="2" id="KW-0175">Coiled coil</keyword>
<dbReference type="InterPro" id="IPR027417">
    <property type="entry name" value="P-loop_NTPase"/>
</dbReference>
<comment type="caution">
    <text evidence="4">The sequence shown here is derived from an EMBL/GenBank/DDBJ whole genome shotgun (WGS) entry which is preliminary data.</text>
</comment>
<protein>
    <recommendedName>
        <fullName evidence="3">Helicase C-terminal domain-containing protein</fullName>
    </recommendedName>
</protein>
<dbReference type="PROSITE" id="PS51194">
    <property type="entry name" value="HELICASE_CTER"/>
    <property type="match status" value="1"/>
</dbReference>
<evidence type="ECO:0000313" key="4">
    <source>
        <dbReference type="EMBL" id="GAF92438.1"/>
    </source>
</evidence>
<dbReference type="CDD" id="cd18793">
    <property type="entry name" value="SF2_C_SNF"/>
    <property type="match status" value="1"/>
</dbReference>
<feature type="non-terminal residue" evidence="4">
    <location>
        <position position="277"/>
    </location>
</feature>
<dbReference type="GO" id="GO:0043596">
    <property type="term" value="C:nuclear replication fork"/>
    <property type="evidence" value="ECO:0007669"/>
    <property type="project" value="TreeGrafter"/>
</dbReference>
<feature type="non-terminal residue" evidence="4">
    <location>
        <position position="1"/>
    </location>
</feature>
<feature type="coiled-coil region" evidence="2">
    <location>
        <begin position="8"/>
        <end position="42"/>
    </location>
</feature>
<dbReference type="PANTHER" id="PTHR45766:SF6">
    <property type="entry name" value="SWI_SNF-RELATED MATRIX-ASSOCIATED ACTIN-DEPENDENT REGULATOR OF CHROMATIN SUBFAMILY A-LIKE PROTEIN 1"/>
    <property type="match status" value="1"/>
</dbReference>
<gene>
    <name evidence="4" type="ORF">S01H1_29726</name>
</gene>
<name>X0TFU0_9ZZZZ</name>
<dbReference type="SMART" id="SM00490">
    <property type="entry name" value="HELICc"/>
    <property type="match status" value="1"/>
</dbReference>
<evidence type="ECO:0000256" key="2">
    <source>
        <dbReference type="SAM" id="Coils"/>
    </source>
</evidence>
<dbReference type="InterPro" id="IPR001650">
    <property type="entry name" value="Helicase_C-like"/>
</dbReference>
<dbReference type="EMBL" id="BARS01018258">
    <property type="protein sequence ID" value="GAF92438.1"/>
    <property type="molecule type" value="Genomic_DNA"/>
</dbReference>
<dbReference type="GO" id="GO:0006281">
    <property type="term" value="P:DNA repair"/>
    <property type="evidence" value="ECO:0007669"/>
    <property type="project" value="TreeGrafter"/>
</dbReference>
<evidence type="ECO:0000259" key="3">
    <source>
        <dbReference type="PROSITE" id="PS51194"/>
    </source>
</evidence>
<dbReference type="PANTHER" id="PTHR45766">
    <property type="entry name" value="DNA ANNEALING HELICASE AND ENDONUCLEASE ZRANB3 FAMILY MEMBER"/>
    <property type="match status" value="1"/>
</dbReference>
<proteinExistence type="predicted"/>
<sequence length="277" mass="30788">ANGANEIVAKERRTFDSHREYIEELEARLEEAERLRDDDLMEDIRRKLGGARQVAFEEMSLLRHEVGLAKVPAVCEHLETALEGGSVILFAWHRDVVDAICVHFGDRAVRLTGDTPMDERQKAVDRFQAGEVDLFVGNIKAAGVGITLTASSHVVFAELDWVPGNLTQAEDRPHRIGQKESVLVQHLVFEDSVDAYMVQKLIAKQAVIHEAMDEKPVEPEAPADCKAEIPVKEDVEQTTIKVKVVEPLPKEQAEAIHKCLQRLAGTCDGAFALDNRG</sequence>
<dbReference type="InterPro" id="IPR049730">
    <property type="entry name" value="SNF2/RAD54-like_C"/>
</dbReference>
<dbReference type="GO" id="GO:0031297">
    <property type="term" value="P:replication fork processing"/>
    <property type="evidence" value="ECO:0007669"/>
    <property type="project" value="TreeGrafter"/>
</dbReference>
<dbReference type="AlphaFoldDB" id="X0TFU0"/>
<reference evidence="4" key="1">
    <citation type="journal article" date="2014" name="Front. Microbiol.">
        <title>High frequency of phylogenetically diverse reductive dehalogenase-homologous genes in deep subseafloor sedimentary metagenomes.</title>
        <authorList>
            <person name="Kawai M."/>
            <person name="Futagami T."/>
            <person name="Toyoda A."/>
            <person name="Takaki Y."/>
            <person name="Nishi S."/>
            <person name="Hori S."/>
            <person name="Arai W."/>
            <person name="Tsubouchi T."/>
            <person name="Morono Y."/>
            <person name="Uchiyama I."/>
            <person name="Ito T."/>
            <person name="Fujiyama A."/>
            <person name="Inagaki F."/>
            <person name="Takami H."/>
        </authorList>
    </citation>
    <scope>NUCLEOTIDE SEQUENCE</scope>
    <source>
        <strain evidence="4">Expedition CK06-06</strain>
    </source>
</reference>
<dbReference type="Gene3D" id="3.40.50.300">
    <property type="entry name" value="P-loop containing nucleotide triphosphate hydrolases"/>
    <property type="match status" value="1"/>
</dbReference>
<dbReference type="Pfam" id="PF00271">
    <property type="entry name" value="Helicase_C"/>
    <property type="match status" value="1"/>
</dbReference>
<evidence type="ECO:0000256" key="1">
    <source>
        <dbReference type="ARBA" id="ARBA00022801"/>
    </source>
</evidence>
<organism evidence="4">
    <name type="scientific">marine sediment metagenome</name>
    <dbReference type="NCBI Taxonomy" id="412755"/>
    <lineage>
        <taxon>unclassified sequences</taxon>
        <taxon>metagenomes</taxon>
        <taxon>ecological metagenomes</taxon>
    </lineage>
</organism>
<feature type="domain" description="Helicase C-terminal" evidence="3">
    <location>
        <begin position="73"/>
        <end position="223"/>
    </location>
</feature>
<accession>X0TFU0</accession>
<dbReference type="GO" id="GO:0016787">
    <property type="term" value="F:hydrolase activity"/>
    <property type="evidence" value="ECO:0007669"/>
    <property type="project" value="UniProtKB-KW"/>
</dbReference>
<dbReference type="SUPFAM" id="SSF52540">
    <property type="entry name" value="P-loop containing nucleoside triphosphate hydrolases"/>
    <property type="match status" value="1"/>
</dbReference>
<keyword evidence="1" id="KW-0378">Hydrolase</keyword>